<dbReference type="EMBL" id="JAEFBK010000012">
    <property type="protein sequence ID" value="KAG7540504.1"/>
    <property type="molecule type" value="Genomic_DNA"/>
</dbReference>
<comment type="caution">
    <text evidence="3">The sequence shown here is derived from an EMBL/GenBank/DDBJ whole genome shotgun (WGS) entry which is preliminary data.</text>
</comment>
<feature type="compositionally biased region" description="Low complexity" evidence="1">
    <location>
        <begin position="47"/>
        <end position="61"/>
    </location>
</feature>
<dbReference type="GO" id="GO:0042651">
    <property type="term" value="C:thylakoid membrane"/>
    <property type="evidence" value="ECO:0007669"/>
    <property type="project" value="TreeGrafter"/>
</dbReference>
<feature type="compositionally biased region" description="Polar residues" evidence="1">
    <location>
        <begin position="1"/>
        <end position="26"/>
    </location>
</feature>
<dbReference type="Pfam" id="PF02151">
    <property type="entry name" value="UVR"/>
    <property type="match status" value="1"/>
</dbReference>
<dbReference type="PANTHER" id="PTHR33917:SF3">
    <property type="entry name" value="PROTEIN EXECUTER 1, CHLOROPLASTIC"/>
    <property type="match status" value="1"/>
</dbReference>
<feature type="compositionally biased region" description="Acidic residues" evidence="1">
    <location>
        <begin position="302"/>
        <end position="319"/>
    </location>
</feature>
<organism evidence="3 4">
    <name type="scientific">Arabidopsis thaliana x Arabidopsis arenosa</name>
    <dbReference type="NCBI Taxonomy" id="1240361"/>
    <lineage>
        <taxon>Eukaryota</taxon>
        <taxon>Viridiplantae</taxon>
        <taxon>Streptophyta</taxon>
        <taxon>Embryophyta</taxon>
        <taxon>Tracheophyta</taxon>
        <taxon>Spermatophyta</taxon>
        <taxon>Magnoliopsida</taxon>
        <taxon>eudicotyledons</taxon>
        <taxon>Gunneridae</taxon>
        <taxon>Pentapetalae</taxon>
        <taxon>rosids</taxon>
        <taxon>malvids</taxon>
        <taxon>Brassicales</taxon>
        <taxon>Brassicaceae</taxon>
        <taxon>Camelineae</taxon>
        <taxon>Arabidopsis</taxon>
    </lineage>
</organism>
<dbReference type="AlphaFoldDB" id="A0A8T1Y1Q4"/>
<dbReference type="InterPro" id="IPR001943">
    <property type="entry name" value="UVR_dom"/>
</dbReference>
<feature type="region of interest" description="Disordered" evidence="1">
    <location>
        <begin position="1"/>
        <end position="66"/>
    </location>
</feature>
<dbReference type="GO" id="GO:0010343">
    <property type="term" value="P:singlet oxygen-mediated programmed cell death"/>
    <property type="evidence" value="ECO:0007669"/>
    <property type="project" value="InterPro"/>
</dbReference>
<dbReference type="PANTHER" id="PTHR33917">
    <property type="entry name" value="PROTEIN EXECUTER 1, CHLOROPLASTIC"/>
    <property type="match status" value="1"/>
</dbReference>
<evidence type="ECO:0000313" key="4">
    <source>
        <dbReference type="Proteomes" id="UP000694240"/>
    </source>
</evidence>
<proteinExistence type="predicted"/>
<feature type="region of interest" description="Disordered" evidence="1">
    <location>
        <begin position="280"/>
        <end position="319"/>
    </location>
</feature>
<gene>
    <name evidence="3" type="ORF">ISN45_Aa07g007030</name>
</gene>
<dbReference type="Proteomes" id="UP000694240">
    <property type="component" value="Chromosome 12"/>
</dbReference>
<evidence type="ECO:0000256" key="1">
    <source>
        <dbReference type="SAM" id="MobiDB-lite"/>
    </source>
</evidence>
<accession>A0A8T1Y1Q4</accession>
<protein>
    <submittedName>
        <fullName evidence="3">UVR domain</fullName>
    </submittedName>
</protein>
<dbReference type="InterPro" id="IPR044680">
    <property type="entry name" value="EX1/2"/>
</dbReference>
<reference evidence="3 4" key="1">
    <citation type="submission" date="2020-12" db="EMBL/GenBank/DDBJ databases">
        <title>Concerted genomic and epigenomic changes stabilize Arabidopsis allopolyploids.</title>
        <authorList>
            <person name="Chen Z."/>
        </authorList>
    </citation>
    <scope>NUCLEOTIDE SEQUENCE [LARGE SCALE GENOMIC DNA]</scope>
    <source>
        <strain evidence="3">Allo738</strain>
        <tissue evidence="3">Leaf</tissue>
    </source>
</reference>
<evidence type="ECO:0000259" key="2">
    <source>
        <dbReference type="Pfam" id="PF02151"/>
    </source>
</evidence>
<keyword evidence="4" id="KW-1185">Reference proteome</keyword>
<name>A0A8T1Y1Q4_9BRAS</name>
<feature type="domain" description="UVR" evidence="2">
    <location>
        <begin position="129"/>
        <end position="154"/>
    </location>
</feature>
<dbReference type="Pfam" id="PF12014">
    <property type="entry name" value="Cyclin_D1_bind"/>
    <property type="match status" value="1"/>
</dbReference>
<sequence>MPSLSTPPSQNLAFSPAASATSSRLTPSKRPFYPHRLPDPTSLCRCSSSSSGSNSSSSSSSDENPRWDSAIQDVLKNAIKSFDSVLSWYTTTLDNDAGEQGSEDVEKIDDDWDWDRWKKHFEQVDDQDRLLSVLKSQLNRAIKREDYEDAARLKVAIAATATNDAVGKVMSTFYRAVLEERYKDAVYLRDKAGAGLVGWWSGISEDVKDPFGLIVQITAEHGRYVARSYNPRQLSTSAAGAPLFEIFLTLDGKGNYKKQAVYLKWKEIFPDVPTMPSRTLTSGRFLTSPGRKEDTGNLAVESSEDEESDNSDDDSDLLEESSGFQSFLRDMIPGVKVKVMKVTAPGRVDKDFISKVIEQIADEEDEENDLDIEDIDVEDETKAEIDEKNADIELESVTDEIIDNNGGREIAVKFVIGDIVDRLSGNQPLKESLRSPANLESVENSSFYLRLEKDLNVKESKGVESTLVDGKGSRQSRRRIDNIMVDLAKSIEKEKKISVKMLKDVGELLSLTLSQAQNRQQLSGLTKFRRIDVTPSLDPLDGLYIGAHGLYTSEVIHLKRKFGQWKGGKESKKPTDIEFYEYVEAVKLTGDPYVPAGKVAFRAKIGRRYELPHKGLIPEEFGVIARYKGQGRLADPGFRNPRWVDGELVILDGKYVKGGPVIGFVYWAPEYHFVMFFNRLRLQD</sequence>
<evidence type="ECO:0000313" key="3">
    <source>
        <dbReference type="EMBL" id="KAG7540504.1"/>
    </source>
</evidence>